<keyword evidence="1" id="KW-0472">Membrane</keyword>
<sequence>MIYQVKKRICAIYIFICTQLASFQAFALNPPSAPKISGLTQGDSNWINVLTVIVAEVGNLGALSVTAFISLAGLIGLGVAICLELFTERGSGKQIAFAGAILAIGLTTSAYLVQDLLTLLGKS</sequence>
<dbReference type="AlphaFoldDB" id="A0A1E5BG83"/>
<keyword evidence="2" id="KW-0732">Signal</keyword>
<dbReference type="RefSeq" id="WP_017041643.1">
    <property type="nucleotide sequence ID" value="NZ_AJYQ02000078.1"/>
</dbReference>
<reference evidence="3 4" key="1">
    <citation type="journal article" date="2012" name="Science">
        <title>Ecological populations of bacteria act as socially cohesive units of antibiotic production and resistance.</title>
        <authorList>
            <person name="Cordero O.X."/>
            <person name="Wildschutte H."/>
            <person name="Kirkup B."/>
            <person name="Proehl S."/>
            <person name="Ngo L."/>
            <person name="Hussain F."/>
            <person name="Le Roux F."/>
            <person name="Mincer T."/>
            <person name="Polz M.F."/>
        </authorList>
    </citation>
    <scope>NUCLEOTIDE SEQUENCE [LARGE SCALE GENOMIC DNA]</scope>
    <source>
        <strain evidence="3 4">ZF-129</strain>
    </source>
</reference>
<dbReference type="Proteomes" id="UP000094741">
    <property type="component" value="Unassembled WGS sequence"/>
</dbReference>
<evidence type="ECO:0000256" key="2">
    <source>
        <dbReference type="SAM" id="SignalP"/>
    </source>
</evidence>
<name>A0A1E5BG83_9VIBR</name>
<feature type="chain" id="PRO_5009171583" description="Integrating conjugative element membrane protein" evidence="2">
    <location>
        <begin position="28"/>
        <end position="123"/>
    </location>
</feature>
<evidence type="ECO:0000313" key="3">
    <source>
        <dbReference type="EMBL" id="OEE35289.1"/>
    </source>
</evidence>
<accession>A0A1E5BG83</accession>
<keyword evidence="1" id="KW-1133">Transmembrane helix</keyword>
<evidence type="ECO:0008006" key="5">
    <source>
        <dbReference type="Google" id="ProtNLM"/>
    </source>
</evidence>
<organism evidence="3 4">
    <name type="scientific">Vibrio genomosp. F10 str. ZF-129</name>
    <dbReference type="NCBI Taxonomy" id="1187848"/>
    <lineage>
        <taxon>Bacteria</taxon>
        <taxon>Pseudomonadati</taxon>
        <taxon>Pseudomonadota</taxon>
        <taxon>Gammaproteobacteria</taxon>
        <taxon>Vibrionales</taxon>
        <taxon>Vibrionaceae</taxon>
        <taxon>Vibrio</taxon>
    </lineage>
</organism>
<gene>
    <name evidence="3" type="ORF">A1QO_00590</name>
</gene>
<keyword evidence="1" id="KW-0812">Transmembrane</keyword>
<dbReference type="EMBL" id="AJYQ02000078">
    <property type="protein sequence ID" value="OEE35289.1"/>
    <property type="molecule type" value="Genomic_DNA"/>
</dbReference>
<comment type="caution">
    <text evidence="3">The sequence shown here is derived from an EMBL/GenBank/DDBJ whole genome shotgun (WGS) entry which is preliminary data.</text>
</comment>
<feature type="transmembrane region" description="Helical" evidence="1">
    <location>
        <begin position="95"/>
        <end position="113"/>
    </location>
</feature>
<feature type="transmembrane region" description="Helical" evidence="1">
    <location>
        <begin position="60"/>
        <end position="83"/>
    </location>
</feature>
<evidence type="ECO:0000313" key="4">
    <source>
        <dbReference type="Proteomes" id="UP000094741"/>
    </source>
</evidence>
<feature type="signal peptide" evidence="2">
    <location>
        <begin position="1"/>
        <end position="27"/>
    </location>
</feature>
<proteinExistence type="predicted"/>
<dbReference type="STRING" id="1187848.A1QO_00590"/>
<protein>
    <recommendedName>
        <fullName evidence="5">Integrating conjugative element membrane protein</fullName>
    </recommendedName>
</protein>
<evidence type="ECO:0000256" key="1">
    <source>
        <dbReference type="SAM" id="Phobius"/>
    </source>
</evidence>